<evidence type="ECO:0000256" key="3">
    <source>
        <dbReference type="ARBA" id="ARBA00023082"/>
    </source>
</evidence>
<dbReference type="Proteomes" id="UP000318834">
    <property type="component" value="Unassembled WGS sequence"/>
</dbReference>
<dbReference type="InterPro" id="IPR013325">
    <property type="entry name" value="RNA_pol_sigma_r2"/>
</dbReference>
<dbReference type="InterPro" id="IPR007627">
    <property type="entry name" value="RNA_pol_sigma70_r2"/>
</dbReference>
<keyword evidence="4" id="KW-0238">DNA-binding</keyword>
<dbReference type="GO" id="GO:0016987">
    <property type="term" value="F:sigma factor activity"/>
    <property type="evidence" value="ECO:0007669"/>
    <property type="project" value="UniProtKB-KW"/>
</dbReference>
<dbReference type="EMBL" id="VBAP01000051">
    <property type="protein sequence ID" value="TMI74905.1"/>
    <property type="molecule type" value="Genomic_DNA"/>
</dbReference>
<evidence type="ECO:0000313" key="8">
    <source>
        <dbReference type="EMBL" id="TMI74905.1"/>
    </source>
</evidence>
<evidence type="ECO:0000313" key="9">
    <source>
        <dbReference type="Proteomes" id="UP000318834"/>
    </source>
</evidence>
<dbReference type="NCBIfam" id="TIGR02937">
    <property type="entry name" value="sigma70-ECF"/>
    <property type="match status" value="1"/>
</dbReference>
<organism evidence="8 9">
    <name type="scientific">Candidatus Segetimicrobium genomatis</name>
    <dbReference type="NCBI Taxonomy" id="2569760"/>
    <lineage>
        <taxon>Bacteria</taxon>
        <taxon>Bacillati</taxon>
        <taxon>Candidatus Sysuimicrobiota</taxon>
        <taxon>Candidatus Sysuimicrobiia</taxon>
        <taxon>Candidatus Sysuimicrobiales</taxon>
        <taxon>Candidatus Segetimicrobiaceae</taxon>
        <taxon>Candidatus Segetimicrobium</taxon>
    </lineage>
</organism>
<feature type="domain" description="RNA polymerase sigma factor 70 region 4 type 2" evidence="7">
    <location>
        <begin position="132"/>
        <end position="182"/>
    </location>
</feature>
<dbReference type="PANTHER" id="PTHR43133:SF8">
    <property type="entry name" value="RNA POLYMERASE SIGMA FACTOR HI_1459-RELATED"/>
    <property type="match status" value="1"/>
</dbReference>
<feature type="domain" description="RNA polymerase sigma-70 region 2" evidence="6">
    <location>
        <begin position="35"/>
        <end position="101"/>
    </location>
</feature>
<evidence type="ECO:0000256" key="4">
    <source>
        <dbReference type="ARBA" id="ARBA00023125"/>
    </source>
</evidence>
<dbReference type="Gene3D" id="1.10.1740.10">
    <property type="match status" value="1"/>
</dbReference>
<dbReference type="CDD" id="cd06171">
    <property type="entry name" value="Sigma70_r4"/>
    <property type="match status" value="1"/>
</dbReference>
<proteinExistence type="inferred from homology"/>
<protein>
    <submittedName>
        <fullName evidence="8">Sigma-70 family RNA polymerase sigma factor</fullName>
    </submittedName>
</protein>
<keyword evidence="2" id="KW-0805">Transcription regulation</keyword>
<dbReference type="InterPro" id="IPR036388">
    <property type="entry name" value="WH-like_DNA-bd_sf"/>
</dbReference>
<dbReference type="SUPFAM" id="SSF88946">
    <property type="entry name" value="Sigma2 domain of RNA polymerase sigma factors"/>
    <property type="match status" value="1"/>
</dbReference>
<dbReference type="GO" id="GO:0003677">
    <property type="term" value="F:DNA binding"/>
    <property type="evidence" value="ECO:0007669"/>
    <property type="project" value="UniProtKB-KW"/>
</dbReference>
<dbReference type="InterPro" id="IPR014284">
    <property type="entry name" value="RNA_pol_sigma-70_dom"/>
</dbReference>
<dbReference type="Gene3D" id="1.10.10.10">
    <property type="entry name" value="Winged helix-like DNA-binding domain superfamily/Winged helix DNA-binding domain"/>
    <property type="match status" value="1"/>
</dbReference>
<evidence type="ECO:0000256" key="5">
    <source>
        <dbReference type="ARBA" id="ARBA00023163"/>
    </source>
</evidence>
<dbReference type="PANTHER" id="PTHR43133">
    <property type="entry name" value="RNA POLYMERASE ECF-TYPE SIGMA FACTO"/>
    <property type="match status" value="1"/>
</dbReference>
<sequence length="198" mass="22378">MTSAHVTLNSTLPVDELARTTDGTSARDRFAELLAAHWDRAYRFAYHLTGNAADSDDLIQQAAEEAFRAFHRFQPGTRFDRWFFRIMHNSFVDRIRRDRRRKIFSLDEVTGVVTSDAADPSAIAEGALDGPVLRALRALPPDPRAVIALVDLLGLPYDDAAEILHCPVGTVRSRLHRARLALREWLRPYVDAMKRGDL</sequence>
<dbReference type="Pfam" id="PF08281">
    <property type="entry name" value="Sigma70_r4_2"/>
    <property type="match status" value="1"/>
</dbReference>
<evidence type="ECO:0000259" key="7">
    <source>
        <dbReference type="Pfam" id="PF08281"/>
    </source>
</evidence>
<reference evidence="8 9" key="1">
    <citation type="journal article" date="2019" name="Nat. Microbiol.">
        <title>Mediterranean grassland soil C-N compound turnover is dependent on rainfall and depth, and is mediated by genomically divergent microorganisms.</title>
        <authorList>
            <person name="Diamond S."/>
            <person name="Andeer P.F."/>
            <person name="Li Z."/>
            <person name="Crits-Christoph A."/>
            <person name="Burstein D."/>
            <person name="Anantharaman K."/>
            <person name="Lane K.R."/>
            <person name="Thomas B.C."/>
            <person name="Pan C."/>
            <person name="Northen T.R."/>
            <person name="Banfield J.F."/>
        </authorList>
    </citation>
    <scope>NUCLEOTIDE SEQUENCE [LARGE SCALE GENOMIC DNA]</scope>
    <source>
        <strain evidence="8">NP_8</strain>
    </source>
</reference>
<comment type="caution">
    <text evidence="8">The sequence shown here is derived from an EMBL/GenBank/DDBJ whole genome shotgun (WGS) entry which is preliminary data.</text>
</comment>
<dbReference type="AlphaFoldDB" id="A0A537IUE4"/>
<dbReference type="InterPro" id="IPR039425">
    <property type="entry name" value="RNA_pol_sigma-70-like"/>
</dbReference>
<dbReference type="GO" id="GO:0006352">
    <property type="term" value="P:DNA-templated transcription initiation"/>
    <property type="evidence" value="ECO:0007669"/>
    <property type="project" value="InterPro"/>
</dbReference>
<evidence type="ECO:0000256" key="2">
    <source>
        <dbReference type="ARBA" id="ARBA00023015"/>
    </source>
</evidence>
<keyword evidence="5" id="KW-0804">Transcription</keyword>
<evidence type="ECO:0000259" key="6">
    <source>
        <dbReference type="Pfam" id="PF04542"/>
    </source>
</evidence>
<keyword evidence="3" id="KW-0731">Sigma factor</keyword>
<accession>A0A537IUE4</accession>
<dbReference type="InterPro" id="IPR013249">
    <property type="entry name" value="RNA_pol_sigma70_r4_t2"/>
</dbReference>
<name>A0A537IUE4_9BACT</name>
<evidence type="ECO:0000256" key="1">
    <source>
        <dbReference type="ARBA" id="ARBA00010641"/>
    </source>
</evidence>
<gene>
    <name evidence="8" type="ORF">E6H05_07455</name>
</gene>
<comment type="similarity">
    <text evidence="1">Belongs to the sigma-70 factor family. ECF subfamily.</text>
</comment>
<dbReference type="InterPro" id="IPR013324">
    <property type="entry name" value="RNA_pol_sigma_r3/r4-like"/>
</dbReference>
<dbReference type="SUPFAM" id="SSF88659">
    <property type="entry name" value="Sigma3 and sigma4 domains of RNA polymerase sigma factors"/>
    <property type="match status" value="1"/>
</dbReference>
<dbReference type="Pfam" id="PF04542">
    <property type="entry name" value="Sigma70_r2"/>
    <property type="match status" value="1"/>
</dbReference>